<feature type="compositionally biased region" description="Basic and acidic residues" evidence="7">
    <location>
        <begin position="326"/>
        <end position="338"/>
    </location>
</feature>
<feature type="domain" description="DUF7092" evidence="10">
    <location>
        <begin position="1"/>
        <end position="76"/>
    </location>
</feature>
<keyword evidence="8" id="KW-0812">Transmembrane</keyword>
<dbReference type="InterPro" id="IPR051156">
    <property type="entry name" value="Mito/Outer_Membr_Metalloprot"/>
</dbReference>
<dbReference type="Pfam" id="PF23368">
    <property type="entry name" value="DUF7092"/>
    <property type="match status" value="1"/>
</dbReference>
<protein>
    <submittedName>
        <fullName evidence="11">Peptidase M48</fullName>
    </submittedName>
</protein>
<name>A0ABQ4Q481_9BURK</name>
<evidence type="ECO:0000256" key="1">
    <source>
        <dbReference type="ARBA" id="ARBA00022670"/>
    </source>
</evidence>
<keyword evidence="3 6" id="KW-0378">Hydrolase</keyword>
<keyword evidence="5 6" id="KW-0482">Metalloprotease</keyword>
<keyword evidence="8" id="KW-1133">Transmembrane helix</keyword>
<dbReference type="InterPro" id="IPR055518">
    <property type="entry name" value="DUF7092"/>
</dbReference>
<comment type="cofactor">
    <cofactor evidence="6">
        <name>Zn(2+)</name>
        <dbReference type="ChEBI" id="CHEBI:29105"/>
    </cofactor>
    <text evidence="6">Binds 1 zinc ion per subunit.</text>
</comment>
<evidence type="ECO:0000256" key="7">
    <source>
        <dbReference type="SAM" id="MobiDB-lite"/>
    </source>
</evidence>
<evidence type="ECO:0000256" key="5">
    <source>
        <dbReference type="ARBA" id="ARBA00023049"/>
    </source>
</evidence>
<comment type="caution">
    <text evidence="11">The sequence shown here is derived from an EMBL/GenBank/DDBJ whole genome shotgun (WGS) entry which is preliminary data.</text>
</comment>
<dbReference type="EMBL" id="BPMK01000008">
    <property type="protein sequence ID" value="GIZ51959.1"/>
    <property type="molecule type" value="Genomic_DNA"/>
</dbReference>
<dbReference type="CDD" id="cd07332">
    <property type="entry name" value="M48C_Oma1_like"/>
    <property type="match status" value="1"/>
</dbReference>
<dbReference type="Pfam" id="PF01435">
    <property type="entry name" value="Peptidase_M48"/>
    <property type="match status" value="1"/>
</dbReference>
<feature type="compositionally biased region" description="Basic and acidic residues" evidence="7">
    <location>
        <begin position="300"/>
        <end position="311"/>
    </location>
</feature>
<evidence type="ECO:0000313" key="12">
    <source>
        <dbReference type="Proteomes" id="UP000887222"/>
    </source>
</evidence>
<feature type="region of interest" description="Disordered" evidence="7">
    <location>
        <begin position="300"/>
        <end position="347"/>
    </location>
</feature>
<accession>A0ABQ4Q481</accession>
<evidence type="ECO:0000256" key="8">
    <source>
        <dbReference type="SAM" id="Phobius"/>
    </source>
</evidence>
<evidence type="ECO:0000256" key="6">
    <source>
        <dbReference type="RuleBase" id="RU003983"/>
    </source>
</evidence>
<keyword evidence="2" id="KW-0479">Metal-binding</keyword>
<evidence type="ECO:0000259" key="9">
    <source>
        <dbReference type="Pfam" id="PF01435"/>
    </source>
</evidence>
<proteinExistence type="inferred from homology"/>
<dbReference type="PANTHER" id="PTHR22726:SF1">
    <property type="entry name" value="METALLOENDOPEPTIDASE OMA1, MITOCHONDRIAL"/>
    <property type="match status" value="1"/>
</dbReference>
<dbReference type="Proteomes" id="UP000887222">
    <property type="component" value="Unassembled WGS sequence"/>
</dbReference>
<keyword evidence="8" id="KW-0472">Membrane</keyword>
<dbReference type="Gene3D" id="3.30.2010.10">
    <property type="entry name" value="Metalloproteases ('zincins'), catalytic domain"/>
    <property type="match status" value="1"/>
</dbReference>
<organism evidence="11 12">
    <name type="scientific">Noviherbaspirillum aridicola</name>
    <dbReference type="NCBI Taxonomy" id="2849687"/>
    <lineage>
        <taxon>Bacteria</taxon>
        <taxon>Pseudomonadati</taxon>
        <taxon>Pseudomonadota</taxon>
        <taxon>Betaproteobacteria</taxon>
        <taxon>Burkholderiales</taxon>
        <taxon>Oxalobacteraceae</taxon>
        <taxon>Noviherbaspirillum</taxon>
    </lineage>
</organism>
<comment type="similarity">
    <text evidence="6">Belongs to the peptidase M48 family.</text>
</comment>
<keyword evidence="4 6" id="KW-0862">Zinc</keyword>
<keyword evidence="1 6" id="KW-0645">Protease</keyword>
<sequence>MITAHYYDGETSRRHPVQLLFHRGLLALDGDGVRRSVRLSKVRVSEPLEHAPRILMLPDGTRIECEDPGLPRLLRKNGYREPRIVRWQRNWPLSLLSLLTLLAVLIAGYQWGLPAAADAIARQLPAELARRIGDEQLALMDEGFMEPSRLSPQRQAALRERFAAMRKPAGSPAYRIEFRHSKVGPNAFALPNGVIVMTDQLVAAAPADEAVLGVLAHELGHLQQRHSLRGLLQTIGVGVVINLLVGDVSTALAAAPTFLLDQAYSRDFEREADSYAIGVMQANRLPMSPMADLFERMADAGHDDDSRGTRDAEEEEAMEYLSSHPADAERIERFRRADQSMTGLSAN</sequence>
<evidence type="ECO:0000259" key="10">
    <source>
        <dbReference type="Pfam" id="PF23368"/>
    </source>
</evidence>
<evidence type="ECO:0000256" key="4">
    <source>
        <dbReference type="ARBA" id="ARBA00022833"/>
    </source>
</evidence>
<dbReference type="PANTHER" id="PTHR22726">
    <property type="entry name" value="METALLOENDOPEPTIDASE OMA1"/>
    <property type="match status" value="1"/>
</dbReference>
<gene>
    <name evidence="11" type="ORF">NCCP691_19730</name>
</gene>
<feature type="domain" description="Peptidase M48" evidence="9">
    <location>
        <begin position="152"/>
        <end position="335"/>
    </location>
</feature>
<evidence type="ECO:0000256" key="3">
    <source>
        <dbReference type="ARBA" id="ARBA00022801"/>
    </source>
</evidence>
<dbReference type="InterPro" id="IPR001915">
    <property type="entry name" value="Peptidase_M48"/>
</dbReference>
<evidence type="ECO:0000313" key="11">
    <source>
        <dbReference type="EMBL" id="GIZ51959.1"/>
    </source>
</evidence>
<dbReference type="RefSeq" id="WP_220808130.1">
    <property type="nucleotide sequence ID" value="NZ_BPMK01000008.1"/>
</dbReference>
<evidence type="ECO:0000256" key="2">
    <source>
        <dbReference type="ARBA" id="ARBA00022723"/>
    </source>
</evidence>
<keyword evidence="12" id="KW-1185">Reference proteome</keyword>
<reference evidence="11 12" key="1">
    <citation type="journal article" date="2022" name="Int. J. Syst. Evol. Microbiol.">
        <title>Noviherbaspirillum aridicola sp. nov., isolated from an arid soil in Pakistan.</title>
        <authorList>
            <person name="Khan I.U."/>
            <person name="Saqib M."/>
            <person name="Amin A."/>
            <person name="Hussain F."/>
            <person name="Li L."/>
            <person name="Liu Y.H."/>
            <person name="Fang B.Z."/>
            <person name="Ahmed I."/>
            <person name="Li W.J."/>
        </authorList>
    </citation>
    <scope>NUCLEOTIDE SEQUENCE [LARGE SCALE GENOMIC DNA]</scope>
    <source>
        <strain evidence="11 12">NCCP-691</strain>
    </source>
</reference>
<feature type="transmembrane region" description="Helical" evidence="8">
    <location>
        <begin position="93"/>
        <end position="112"/>
    </location>
</feature>